<dbReference type="GO" id="GO:0016740">
    <property type="term" value="F:transferase activity"/>
    <property type="evidence" value="ECO:0007669"/>
    <property type="project" value="UniProtKB-KW"/>
</dbReference>
<proteinExistence type="predicted"/>
<comment type="caution">
    <text evidence="1">The sequence shown here is derived from an EMBL/GenBank/DDBJ whole genome shotgun (WGS) entry which is preliminary data.</text>
</comment>
<accession>A0A2N3HLD4</accession>
<dbReference type="Gene3D" id="3.40.630.30">
    <property type="match status" value="1"/>
</dbReference>
<name>A0A2N3HLD4_9FLAO</name>
<sequence length="388" mass="46081">MFLLKTYHIYYSYKELPKIWDSIVKHDIFLQRHYLKALENASPDNIQLFYVGVFNDNELVGVAIIQRVQLYLKDMFRQTKVSCFKEFFRAMVSKVVKGNMLVVGNLTHTGQHGVFFQSDKITQAEYLNTVYEAIEALKKNIKQNQHKNIRAIMFKDYYEDNLIHNEQGFFNTYKLHKVSVQPNMAMPIKPSWVLNDDYIKDFNKKYRDRYKRAKKKLGAIKLIELDTITVKTESKSLYKLYLNVSNNAKFNTFFLPENHFYSLKLELKDRFKVYGYFLNEELVGFYSLILNGKNLETYFLGYDTEHQYPNQLYLNMLYDMANFAIDNKFENVVYARTAMEIKSSVGATPKQMVVYVKHTNKFINSILKQLFKLMDPTQKWEARHPFKD</sequence>
<dbReference type="AlphaFoldDB" id="A0A2N3HLD4"/>
<evidence type="ECO:0000313" key="2">
    <source>
        <dbReference type="Proteomes" id="UP000233435"/>
    </source>
</evidence>
<gene>
    <name evidence="1" type="ORF">CSW08_06865</name>
</gene>
<dbReference type="OrthoDB" id="240921at2"/>
<keyword evidence="1" id="KW-0808">Transferase</keyword>
<keyword evidence="2" id="KW-1185">Reference proteome</keyword>
<dbReference type="InterPro" id="IPR016181">
    <property type="entry name" value="Acyl_CoA_acyltransferase"/>
</dbReference>
<organism evidence="1 2">
    <name type="scientific">Confluentibacter flavum</name>
    <dbReference type="NCBI Taxonomy" id="1909700"/>
    <lineage>
        <taxon>Bacteria</taxon>
        <taxon>Pseudomonadati</taxon>
        <taxon>Bacteroidota</taxon>
        <taxon>Flavobacteriia</taxon>
        <taxon>Flavobacteriales</taxon>
        <taxon>Flavobacteriaceae</taxon>
        <taxon>Confluentibacter</taxon>
    </lineage>
</organism>
<dbReference type="EMBL" id="PJEO01000017">
    <property type="protein sequence ID" value="PKQ45779.1"/>
    <property type="molecule type" value="Genomic_DNA"/>
</dbReference>
<protein>
    <submittedName>
        <fullName evidence="1">GNAT family N-acetyltransferase</fullName>
    </submittedName>
</protein>
<evidence type="ECO:0000313" key="1">
    <source>
        <dbReference type="EMBL" id="PKQ45779.1"/>
    </source>
</evidence>
<dbReference type="SUPFAM" id="SSF55729">
    <property type="entry name" value="Acyl-CoA N-acyltransferases (Nat)"/>
    <property type="match status" value="1"/>
</dbReference>
<reference evidence="1 2" key="1">
    <citation type="submission" date="2017-12" db="EMBL/GenBank/DDBJ databases">
        <title>Confluentibacter flavum sp. nov., isolated from the saline lake.</title>
        <authorList>
            <person name="Yu L."/>
        </authorList>
    </citation>
    <scope>NUCLEOTIDE SEQUENCE [LARGE SCALE GENOMIC DNA]</scope>
    <source>
        <strain evidence="1 2">3B</strain>
    </source>
</reference>
<dbReference type="Proteomes" id="UP000233435">
    <property type="component" value="Unassembled WGS sequence"/>
</dbReference>